<gene>
    <name evidence="1" type="ORF">L6452_30914</name>
</gene>
<protein>
    <submittedName>
        <fullName evidence="1">Uncharacterized protein</fullName>
    </submittedName>
</protein>
<accession>A0ACB8ZJ20</accession>
<organism evidence="1 2">
    <name type="scientific">Arctium lappa</name>
    <name type="common">Greater burdock</name>
    <name type="synonym">Lappa major</name>
    <dbReference type="NCBI Taxonomy" id="4217"/>
    <lineage>
        <taxon>Eukaryota</taxon>
        <taxon>Viridiplantae</taxon>
        <taxon>Streptophyta</taxon>
        <taxon>Embryophyta</taxon>
        <taxon>Tracheophyta</taxon>
        <taxon>Spermatophyta</taxon>
        <taxon>Magnoliopsida</taxon>
        <taxon>eudicotyledons</taxon>
        <taxon>Gunneridae</taxon>
        <taxon>Pentapetalae</taxon>
        <taxon>asterids</taxon>
        <taxon>campanulids</taxon>
        <taxon>Asterales</taxon>
        <taxon>Asteraceae</taxon>
        <taxon>Carduoideae</taxon>
        <taxon>Cardueae</taxon>
        <taxon>Arctiinae</taxon>
        <taxon>Arctium</taxon>
    </lineage>
</organism>
<reference evidence="1 2" key="2">
    <citation type="journal article" date="2022" name="Mol. Ecol. Resour.">
        <title>The genomes of chicory, endive, great burdock and yacon provide insights into Asteraceae paleo-polyploidization history and plant inulin production.</title>
        <authorList>
            <person name="Fan W."/>
            <person name="Wang S."/>
            <person name="Wang H."/>
            <person name="Wang A."/>
            <person name="Jiang F."/>
            <person name="Liu H."/>
            <person name="Zhao H."/>
            <person name="Xu D."/>
            <person name="Zhang Y."/>
        </authorList>
    </citation>
    <scope>NUCLEOTIDE SEQUENCE [LARGE SCALE GENOMIC DNA]</scope>
    <source>
        <strain evidence="2">cv. Niubang</strain>
    </source>
</reference>
<reference evidence="2" key="1">
    <citation type="journal article" date="2022" name="Mol. Ecol. Resour.">
        <title>The genomes of chicory, endive, great burdock and yacon provide insights into Asteraceae palaeo-polyploidization history and plant inulin production.</title>
        <authorList>
            <person name="Fan W."/>
            <person name="Wang S."/>
            <person name="Wang H."/>
            <person name="Wang A."/>
            <person name="Jiang F."/>
            <person name="Liu H."/>
            <person name="Zhao H."/>
            <person name="Xu D."/>
            <person name="Zhang Y."/>
        </authorList>
    </citation>
    <scope>NUCLEOTIDE SEQUENCE [LARGE SCALE GENOMIC DNA]</scope>
    <source>
        <strain evidence="2">cv. Niubang</strain>
    </source>
</reference>
<evidence type="ECO:0000313" key="1">
    <source>
        <dbReference type="EMBL" id="KAI3697817.1"/>
    </source>
</evidence>
<comment type="caution">
    <text evidence="1">The sequence shown here is derived from an EMBL/GenBank/DDBJ whole genome shotgun (WGS) entry which is preliminary data.</text>
</comment>
<name>A0ACB8ZJ20_ARCLA</name>
<sequence>MASHDSSTPVGLFDVTTGEASVSTSVNTTAAATLFGISGSSASLFLSGESRIQPQSMTTLSSVPNVHPSAPYTVEPPIISQVFPYPPLSYTSTGVLSMTTLPMSVFTWTATPQSAASRRLFPPPPPIVQGNRGRGGGCGLSCGYYGQHYRYMQSAPPSQTSGTAF</sequence>
<keyword evidence="2" id="KW-1185">Reference proteome</keyword>
<evidence type="ECO:0000313" key="2">
    <source>
        <dbReference type="Proteomes" id="UP001055879"/>
    </source>
</evidence>
<proteinExistence type="predicted"/>
<dbReference type="Proteomes" id="UP001055879">
    <property type="component" value="Linkage Group LG10"/>
</dbReference>
<dbReference type="EMBL" id="CM042056">
    <property type="protein sequence ID" value="KAI3697817.1"/>
    <property type="molecule type" value="Genomic_DNA"/>
</dbReference>